<evidence type="ECO:0000256" key="1">
    <source>
        <dbReference type="ARBA" id="ARBA00004370"/>
    </source>
</evidence>
<keyword evidence="8" id="KW-1185">Reference proteome</keyword>
<comment type="subunit">
    <text evidence="5">Homoheptamer.</text>
</comment>
<dbReference type="Pfam" id="PF00924">
    <property type="entry name" value="MS_channel_2nd"/>
    <property type="match status" value="1"/>
</dbReference>
<gene>
    <name evidence="7" type="ORF">G9Q37_01325</name>
</gene>
<dbReference type="InterPro" id="IPR010920">
    <property type="entry name" value="LSM_dom_sf"/>
</dbReference>
<comment type="subcellular location">
    <subcellularLocation>
        <location evidence="5">Cell inner membrane</location>
        <topology evidence="5">Multi-pass membrane protein</topology>
    </subcellularLocation>
    <subcellularLocation>
        <location evidence="1">Membrane</location>
    </subcellularLocation>
</comment>
<evidence type="ECO:0000256" key="5">
    <source>
        <dbReference type="RuleBase" id="RU369025"/>
    </source>
</evidence>
<dbReference type="SUPFAM" id="SSF50182">
    <property type="entry name" value="Sm-like ribonucleoproteins"/>
    <property type="match status" value="1"/>
</dbReference>
<protein>
    <recommendedName>
        <fullName evidence="5">Small-conductance mechanosensitive channel</fullName>
    </recommendedName>
</protein>
<keyword evidence="3 5" id="KW-1133">Transmembrane helix</keyword>
<dbReference type="PANTHER" id="PTHR30221:SF8">
    <property type="entry name" value="SMALL-CONDUCTANCE MECHANOSENSITIVE CHANNEL"/>
    <property type="match status" value="1"/>
</dbReference>
<keyword evidence="4 5" id="KW-0472">Membrane</keyword>
<evidence type="ECO:0000259" key="6">
    <source>
        <dbReference type="Pfam" id="PF00924"/>
    </source>
</evidence>
<accession>A0A6G8ICI7</accession>
<keyword evidence="5" id="KW-0997">Cell inner membrane</keyword>
<evidence type="ECO:0000313" key="7">
    <source>
        <dbReference type="EMBL" id="QIM50862.1"/>
    </source>
</evidence>
<feature type="transmembrane region" description="Helical" evidence="5">
    <location>
        <begin position="12"/>
        <end position="36"/>
    </location>
</feature>
<dbReference type="Gene3D" id="1.10.287.1260">
    <property type="match status" value="1"/>
</dbReference>
<feature type="domain" description="Mechanosensitive ion channel MscS" evidence="6">
    <location>
        <begin position="109"/>
        <end position="178"/>
    </location>
</feature>
<dbReference type="KEGG" id="hcz:G9Q37_01325"/>
<dbReference type="InterPro" id="IPR006685">
    <property type="entry name" value="MscS_channel_2nd"/>
</dbReference>
<keyword evidence="5" id="KW-1003">Cell membrane</keyword>
<name>A0A6G8ICI7_9BURK</name>
<keyword evidence="5" id="KW-0406">Ion transport</keyword>
<feature type="transmembrane region" description="Helical" evidence="5">
    <location>
        <begin position="57"/>
        <end position="78"/>
    </location>
</feature>
<keyword evidence="2 5" id="KW-0812">Transmembrane</keyword>
<dbReference type="PANTHER" id="PTHR30221">
    <property type="entry name" value="SMALL-CONDUCTANCE MECHANOSENSITIVE CHANNEL"/>
    <property type="match status" value="1"/>
</dbReference>
<comment type="caution">
    <text evidence="5">Lacks conserved residue(s) required for the propagation of feature annotation.</text>
</comment>
<feature type="transmembrane region" description="Helical" evidence="5">
    <location>
        <begin position="90"/>
        <end position="120"/>
    </location>
</feature>
<evidence type="ECO:0000313" key="8">
    <source>
        <dbReference type="Proteomes" id="UP000503162"/>
    </source>
</evidence>
<keyword evidence="5" id="KW-0407">Ion channel</keyword>
<keyword evidence="5" id="KW-0813">Transport</keyword>
<dbReference type="Proteomes" id="UP000503162">
    <property type="component" value="Chromosome"/>
</dbReference>
<proteinExistence type="inferred from homology"/>
<dbReference type="GO" id="GO:0005886">
    <property type="term" value="C:plasma membrane"/>
    <property type="evidence" value="ECO:0007669"/>
    <property type="project" value="UniProtKB-SubCell"/>
</dbReference>
<evidence type="ECO:0000256" key="3">
    <source>
        <dbReference type="ARBA" id="ARBA00022989"/>
    </source>
</evidence>
<dbReference type="AlphaFoldDB" id="A0A6G8ICI7"/>
<sequence length="196" mass="21802">MRLPMQSVLPAWALPWIELITVGLQIALIVLLMLLLRSLLHRFISRVSADKQVPLELVVGTKRLVTLLLVGAALLWILDRVGVSATVIWTAFSGFVAVGAVAFFAAWSVLSNIFSAVLIYTSRPFGLHDHIELLEGGDKPGLAGEVMDINLIYTTLREDPVDGQEPTHLRIPNSLFFQRTTRLRRSQQPVLRSLLD</sequence>
<comment type="similarity">
    <text evidence="5">Belongs to the MscS (TC 1.A.23) family.</text>
</comment>
<dbReference type="InterPro" id="IPR045275">
    <property type="entry name" value="MscS_archaea/bacteria_type"/>
</dbReference>
<dbReference type="EMBL" id="CP049989">
    <property type="protein sequence ID" value="QIM50862.1"/>
    <property type="molecule type" value="Genomic_DNA"/>
</dbReference>
<dbReference type="InterPro" id="IPR023408">
    <property type="entry name" value="MscS_beta-dom_sf"/>
</dbReference>
<dbReference type="Gene3D" id="2.30.30.60">
    <property type="match status" value="1"/>
</dbReference>
<reference evidence="7 8" key="1">
    <citation type="submission" date="2020-03" db="EMBL/GenBank/DDBJ databases">
        <title>Hydrogenophaga sp. nov. isolated from cyanobacterial mat.</title>
        <authorList>
            <person name="Thorat V."/>
            <person name="Kirdat K."/>
            <person name="Tiwarekar B."/>
            <person name="Costa E.D."/>
            <person name="Yadav A."/>
        </authorList>
    </citation>
    <scope>NUCLEOTIDE SEQUENCE [LARGE SCALE GENOMIC DNA]</scope>
    <source>
        <strain evidence="7 8">BA0156</strain>
    </source>
</reference>
<comment type="function">
    <text evidence="5">Mechanosensitive channel that participates in the regulation of osmotic pressure changes within the cell, opening in response to stretch forces in the membrane lipid bilayer, without the need for other proteins. Contributes to normal resistance to hypoosmotic shock. Forms an ion channel of 1.0 nanosiemens conductance with a slight preference for anions.</text>
</comment>
<evidence type="ECO:0000256" key="4">
    <source>
        <dbReference type="ARBA" id="ARBA00023136"/>
    </source>
</evidence>
<evidence type="ECO:0000256" key="2">
    <source>
        <dbReference type="ARBA" id="ARBA00022692"/>
    </source>
</evidence>
<dbReference type="GO" id="GO:0008381">
    <property type="term" value="F:mechanosensitive monoatomic ion channel activity"/>
    <property type="evidence" value="ECO:0007669"/>
    <property type="project" value="InterPro"/>
</dbReference>
<organism evidence="7 8">
    <name type="scientific">Hydrogenophaga crocea</name>
    <dbReference type="NCBI Taxonomy" id="2716225"/>
    <lineage>
        <taxon>Bacteria</taxon>
        <taxon>Pseudomonadati</taxon>
        <taxon>Pseudomonadota</taxon>
        <taxon>Betaproteobacteria</taxon>
        <taxon>Burkholderiales</taxon>
        <taxon>Comamonadaceae</taxon>
        <taxon>Hydrogenophaga</taxon>
    </lineage>
</organism>